<dbReference type="OrthoDB" id="2417874at2759"/>
<evidence type="ECO:0000256" key="1">
    <source>
        <dbReference type="SAM" id="MobiDB-lite"/>
    </source>
</evidence>
<name>A0A9P7XGY0_9FUNG</name>
<protein>
    <recommendedName>
        <fullName evidence="4">Reverse transcriptase domain-containing protein</fullName>
    </recommendedName>
</protein>
<dbReference type="AlphaFoldDB" id="A0A9P7XGY0"/>
<evidence type="ECO:0008006" key="4">
    <source>
        <dbReference type="Google" id="ProtNLM"/>
    </source>
</evidence>
<organism evidence="2 3">
    <name type="scientific">Linnemannia hyalina</name>
    <dbReference type="NCBI Taxonomy" id="64524"/>
    <lineage>
        <taxon>Eukaryota</taxon>
        <taxon>Fungi</taxon>
        <taxon>Fungi incertae sedis</taxon>
        <taxon>Mucoromycota</taxon>
        <taxon>Mortierellomycotina</taxon>
        <taxon>Mortierellomycetes</taxon>
        <taxon>Mortierellales</taxon>
        <taxon>Mortierellaceae</taxon>
        <taxon>Linnemannia</taxon>
    </lineage>
</organism>
<sequence length="190" mass="20700">MRLFLFHSILAAPPLSQTTLVLARRYLRGKENRPPRTALITQPSSSQPSSSRPHNTTSFDGSSEMKTPKHGRSGHAKADGFATASTEGKYVESRSGAAASDDDDDFMPTFEPLLAHIERSSDIHGIVIPGRTEPIKLSAYADDLMTLISSTTEWSALEDILLTYGRASNAKVNLSKTMAFPMAPSYSKEL</sequence>
<reference evidence="2" key="1">
    <citation type="submission" date="2021-06" db="EMBL/GenBank/DDBJ databases">
        <title>Genome Sequence of Mortierella hyaline Strain SCG-10, a Cold-Adapted, Nitrate-Reducing Fungus Isolated from Soil in Minnesota, USA.</title>
        <authorList>
            <person name="Aldossari N."/>
        </authorList>
    </citation>
    <scope>NUCLEOTIDE SEQUENCE</scope>
    <source>
        <strain evidence="2">SCG-10</strain>
    </source>
</reference>
<gene>
    <name evidence="2" type="ORF">KI688_007760</name>
</gene>
<feature type="compositionally biased region" description="Polar residues" evidence="1">
    <location>
        <begin position="52"/>
        <end position="65"/>
    </location>
</feature>
<keyword evidence="3" id="KW-1185">Reference proteome</keyword>
<accession>A0A9P7XGY0</accession>
<proteinExistence type="predicted"/>
<feature type="compositionally biased region" description="Low complexity" evidence="1">
    <location>
        <begin position="42"/>
        <end position="51"/>
    </location>
</feature>
<dbReference type="Proteomes" id="UP000707451">
    <property type="component" value="Unassembled WGS sequence"/>
</dbReference>
<evidence type="ECO:0000313" key="2">
    <source>
        <dbReference type="EMBL" id="KAG9061130.1"/>
    </source>
</evidence>
<feature type="region of interest" description="Disordered" evidence="1">
    <location>
        <begin position="32"/>
        <end position="105"/>
    </location>
</feature>
<dbReference type="EMBL" id="JAHRHY010000026">
    <property type="protein sequence ID" value="KAG9061130.1"/>
    <property type="molecule type" value="Genomic_DNA"/>
</dbReference>
<comment type="caution">
    <text evidence="2">The sequence shown here is derived from an EMBL/GenBank/DDBJ whole genome shotgun (WGS) entry which is preliminary data.</text>
</comment>
<evidence type="ECO:0000313" key="3">
    <source>
        <dbReference type="Proteomes" id="UP000707451"/>
    </source>
</evidence>